<protein>
    <submittedName>
        <fullName evidence="2">Uncharacterized protein</fullName>
    </submittedName>
</protein>
<dbReference type="EMBL" id="JAHLFE010000053">
    <property type="protein sequence ID" value="MBU3843787.1"/>
    <property type="molecule type" value="Genomic_DNA"/>
</dbReference>
<comment type="caution">
    <text evidence="2">The sequence shown here is derived from an EMBL/GenBank/DDBJ whole genome shotgun (WGS) entry which is preliminary data.</text>
</comment>
<organism evidence="2 3">
    <name type="scientific">Candidatus Anaerobiospirillum pullicola</name>
    <dbReference type="NCBI Taxonomy" id="2838451"/>
    <lineage>
        <taxon>Bacteria</taxon>
        <taxon>Pseudomonadati</taxon>
        <taxon>Pseudomonadota</taxon>
        <taxon>Gammaproteobacteria</taxon>
        <taxon>Aeromonadales</taxon>
        <taxon>Succinivibrionaceae</taxon>
        <taxon>Anaerobiospirillum</taxon>
    </lineage>
</organism>
<dbReference type="AlphaFoldDB" id="A0A948TFH1"/>
<reference evidence="2" key="2">
    <citation type="submission" date="2021-04" db="EMBL/GenBank/DDBJ databases">
        <authorList>
            <person name="Gilroy R."/>
        </authorList>
    </citation>
    <scope>NUCLEOTIDE SEQUENCE</scope>
    <source>
        <strain evidence="2">378</strain>
    </source>
</reference>
<feature type="compositionally biased region" description="Polar residues" evidence="1">
    <location>
        <begin position="1"/>
        <end position="10"/>
    </location>
</feature>
<evidence type="ECO:0000313" key="2">
    <source>
        <dbReference type="EMBL" id="MBU3843787.1"/>
    </source>
</evidence>
<proteinExistence type="predicted"/>
<gene>
    <name evidence="2" type="ORF">H9847_02790</name>
</gene>
<evidence type="ECO:0000256" key="1">
    <source>
        <dbReference type="SAM" id="MobiDB-lite"/>
    </source>
</evidence>
<accession>A0A948TFH1</accession>
<feature type="region of interest" description="Disordered" evidence="1">
    <location>
        <begin position="1"/>
        <end position="45"/>
    </location>
</feature>
<sequence length="93" mass="9886">MPIPDNNHTNTDGDDIELSLTPQPLQPAPKKPRPSKTSAAAPKPEIKPLLRLDGVSMGPVACLEAIFKCTNVVYISGDAPAGSHSTRSRKLKS</sequence>
<dbReference type="Proteomes" id="UP000733611">
    <property type="component" value="Unassembled WGS sequence"/>
</dbReference>
<reference evidence="2" key="1">
    <citation type="journal article" date="2021" name="PeerJ">
        <title>Extensive microbial diversity within the chicken gut microbiome revealed by metagenomics and culture.</title>
        <authorList>
            <person name="Gilroy R."/>
            <person name="Ravi A."/>
            <person name="Getino M."/>
            <person name="Pursley I."/>
            <person name="Horton D.L."/>
            <person name="Alikhan N.F."/>
            <person name="Baker D."/>
            <person name="Gharbi K."/>
            <person name="Hall N."/>
            <person name="Watson M."/>
            <person name="Adriaenssens E.M."/>
            <person name="Foster-Nyarko E."/>
            <person name="Jarju S."/>
            <person name="Secka A."/>
            <person name="Antonio M."/>
            <person name="Oren A."/>
            <person name="Chaudhuri R.R."/>
            <person name="La Ragione R."/>
            <person name="Hildebrand F."/>
            <person name="Pallen M.J."/>
        </authorList>
    </citation>
    <scope>NUCLEOTIDE SEQUENCE</scope>
    <source>
        <strain evidence="2">378</strain>
    </source>
</reference>
<name>A0A948TFH1_9GAMM</name>
<evidence type="ECO:0000313" key="3">
    <source>
        <dbReference type="Proteomes" id="UP000733611"/>
    </source>
</evidence>